<dbReference type="RefSeq" id="WP_200616485.1">
    <property type="nucleotide sequence ID" value="NZ_CP071518.1"/>
</dbReference>
<dbReference type="InterPro" id="IPR022742">
    <property type="entry name" value="Hydrolase_4"/>
</dbReference>
<reference evidence="2 3" key="1">
    <citation type="submission" date="2021-03" db="EMBL/GenBank/DDBJ databases">
        <title>Lysobacter sp. nov. isolated from soil of gangwondo yeongwol, south Korea.</title>
        <authorList>
            <person name="Kim K.R."/>
            <person name="Kim K.H."/>
            <person name="Jeon C.O."/>
        </authorList>
    </citation>
    <scope>NUCLEOTIDE SEQUENCE [LARGE SCALE GENOMIC DNA]</scope>
    <source>
        <strain evidence="2 3">R19</strain>
    </source>
</reference>
<protein>
    <submittedName>
        <fullName evidence="2">Alpha/beta hydrolase</fullName>
    </submittedName>
</protein>
<dbReference type="Pfam" id="PF12146">
    <property type="entry name" value="Hydrolase_4"/>
    <property type="match status" value="1"/>
</dbReference>
<dbReference type="Proteomes" id="UP000639274">
    <property type="component" value="Chromosome"/>
</dbReference>
<keyword evidence="2" id="KW-0378">Hydrolase</keyword>
<evidence type="ECO:0000259" key="1">
    <source>
        <dbReference type="Pfam" id="PF12146"/>
    </source>
</evidence>
<dbReference type="InterPro" id="IPR051044">
    <property type="entry name" value="MAG_DAG_Lipase"/>
</dbReference>
<feature type="domain" description="Serine aminopeptidase S33" evidence="1">
    <location>
        <begin position="92"/>
        <end position="218"/>
    </location>
</feature>
<dbReference type="EMBL" id="CP071518">
    <property type="protein sequence ID" value="QSX77745.1"/>
    <property type="molecule type" value="Genomic_DNA"/>
</dbReference>
<dbReference type="PANTHER" id="PTHR11614">
    <property type="entry name" value="PHOSPHOLIPASE-RELATED"/>
    <property type="match status" value="1"/>
</dbReference>
<dbReference type="GO" id="GO:0016787">
    <property type="term" value="F:hydrolase activity"/>
    <property type="evidence" value="ECO:0007669"/>
    <property type="project" value="UniProtKB-KW"/>
</dbReference>
<proteinExistence type="predicted"/>
<dbReference type="AlphaFoldDB" id="A0A974XZM0"/>
<gene>
    <name evidence="2" type="ORF">I8J32_013540</name>
</gene>
<accession>A0A974XZM0</accession>
<dbReference type="Gene3D" id="3.40.50.1820">
    <property type="entry name" value="alpha/beta hydrolase"/>
    <property type="match status" value="1"/>
</dbReference>
<keyword evidence="3" id="KW-1185">Reference proteome</keyword>
<evidence type="ECO:0000313" key="3">
    <source>
        <dbReference type="Proteomes" id="UP000639274"/>
    </source>
</evidence>
<sequence>MNAIVRRPGTTSISTIVRNVIALYAVRLEFLLAGPLAPEAMARKAGELFTRPFRSSRSRALAAPTCGAAEFDLDIDGLPIHTYVWGDPHRQPYVLFAHGWSSHGTRAAPWLRPLQDAGYAVVAFDQAAHGRSGGSHTTLPDFTCHLLSVARHFGPAAAVIGHSLGGAAAALALARGLRAERAILIAPAADPLAAVERFSRFVWLAGWLGRRMFARFEQAMRFDATELQAHVNAPAIGRPALIVHDVEDREVPWSEGERWARFWPDSRLLSTRGLGHNRIADDAGVIGAALRFLRGEVVGDRVVSSPNLPYGFA</sequence>
<dbReference type="SUPFAM" id="SSF53474">
    <property type="entry name" value="alpha/beta-Hydrolases"/>
    <property type="match status" value="1"/>
</dbReference>
<dbReference type="InterPro" id="IPR029058">
    <property type="entry name" value="AB_hydrolase_fold"/>
</dbReference>
<dbReference type="KEGG" id="lsf:I8J32_013540"/>
<name>A0A974XZM0_9GAMM</name>
<evidence type="ECO:0000313" key="2">
    <source>
        <dbReference type="EMBL" id="QSX77745.1"/>
    </source>
</evidence>
<organism evidence="2 3">
    <name type="scientific">Agrilutibacter solisilvae</name>
    <dbReference type="NCBI Taxonomy" id="2763317"/>
    <lineage>
        <taxon>Bacteria</taxon>
        <taxon>Pseudomonadati</taxon>
        <taxon>Pseudomonadota</taxon>
        <taxon>Gammaproteobacteria</taxon>
        <taxon>Lysobacterales</taxon>
        <taxon>Lysobacteraceae</taxon>
        <taxon>Agrilutibacter</taxon>
    </lineage>
</organism>